<evidence type="ECO:0000313" key="4">
    <source>
        <dbReference type="Proteomes" id="UP000034837"/>
    </source>
</evidence>
<dbReference type="InterPro" id="IPR041657">
    <property type="entry name" value="HTH_17"/>
</dbReference>
<name>A0A0G1A9A1_9BACT</name>
<protein>
    <recommendedName>
        <fullName evidence="2">Helix-turn-helix domain-containing protein</fullName>
    </recommendedName>
</protein>
<comment type="caution">
    <text evidence="3">The sequence shown here is derived from an EMBL/GenBank/DDBJ whole genome shotgun (WGS) entry which is preliminary data.</text>
</comment>
<evidence type="ECO:0000259" key="2">
    <source>
        <dbReference type="Pfam" id="PF12728"/>
    </source>
</evidence>
<proteinExistence type="predicted"/>
<dbReference type="AlphaFoldDB" id="A0A0G1A9A1"/>
<feature type="domain" description="Helix-turn-helix" evidence="2">
    <location>
        <begin position="6"/>
        <end position="54"/>
    </location>
</feature>
<organism evidence="3 4">
    <name type="scientific">Candidatus Magasanikbacteria bacterium GW2011_GWA2_42_32</name>
    <dbReference type="NCBI Taxonomy" id="1619039"/>
    <lineage>
        <taxon>Bacteria</taxon>
        <taxon>Candidatus Magasanikiibacteriota</taxon>
    </lineage>
</organism>
<dbReference type="EMBL" id="LCDO01000001">
    <property type="protein sequence ID" value="KKS57590.1"/>
    <property type="molecule type" value="Genomic_DNA"/>
</dbReference>
<reference evidence="3 4" key="1">
    <citation type="journal article" date="2015" name="Nature">
        <title>rRNA introns, odd ribosomes, and small enigmatic genomes across a large radiation of phyla.</title>
        <authorList>
            <person name="Brown C.T."/>
            <person name="Hug L.A."/>
            <person name="Thomas B.C."/>
            <person name="Sharon I."/>
            <person name="Castelle C.J."/>
            <person name="Singh A."/>
            <person name="Wilkins M.J."/>
            <person name="Williams K.H."/>
            <person name="Banfield J.F."/>
        </authorList>
    </citation>
    <scope>NUCLEOTIDE SEQUENCE [LARGE SCALE GENOMIC DNA]</scope>
</reference>
<evidence type="ECO:0000313" key="3">
    <source>
        <dbReference type="EMBL" id="KKS57590.1"/>
    </source>
</evidence>
<gene>
    <name evidence="3" type="ORF">UV20_C0001G0230</name>
</gene>
<dbReference type="Pfam" id="PF12728">
    <property type="entry name" value="HTH_17"/>
    <property type="match status" value="1"/>
</dbReference>
<feature type="region of interest" description="Disordered" evidence="1">
    <location>
        <begin position="77"/>
        <end position="192"/>
    </location>
</feature>
<sequence length="192" mass="20239">MSPFWTTDEAAVYLRLSGASSIRSLVGRGELTPVGRRGRRGPYLFRQEELDRWVVSCLGSASCHTDSCQSTAPVVGQDPEGGCGEKATLSGADPATGRKVQGAGDSARRAYRQVARGNQDPGARREEGGGAGGAGEAQDRVARGTTTPNPSAKDYRERLRRAVARGQGKEDSARSGRALHPEPEPVHPALSG</sequence>
<evidence type="ECO:0000256" key="1">
    <source>
        <dbReference type="SAM" id="MobiDB-lite"/>
    </source>
</evidence>
<feature type="compositionally biased region" description="Basic and acidic residues" evidence="1">
    <location>
        <begin position="167"/>
        <end position="185"/>
    </location>
</feature>
<accession>A0A0G1A9A1</accession>
<dbReference type="Proteomes" id="UP000034837">
    <property type="component" value="Unassembled WGS sequence"/>
</dbReference>